<dbReference type="NCBIfam" id="TIGR02604">
    <property type="entry name" value="Piru_Ver_Nterm"/>
    <property type="match status" value="1"/>
</dbReference>
<dbReference type="SUPFAM" id="SSF101898">
    <property type="entry name" value="NHL repeat"/>
    <property type="match status" value="1"/>
</dbReference>
<dbReference type="RefSeq" id="WP_210658968.1">
    <property type="nucleotide sequence ID" value="NZ_JAGKQQ010000001.1"/>
</dbReference>
<evidence type="ECO:0000256" key="3">
    <source>
        <dbReference type="ARBA" id="ARBA00023004"/>
    </source>
</evidence>
<reference evidence="7 8" key="1">
    <citation type="submission" date="2021-04" db="EMBL/GenBank/DDBJ databases">
        <authorList>
            <person name="Ivanova A."/>
        </authorList>
    </citation>
    <scope>NUCLEOTIDE SEQUENCE [LARGE SCALE GENOMIC DNA]</scope>
    <source>
        <strain evidence="7 8">G18</strain>
    </source>
</reference>
<dbReference type="NCBIfam" id="TIGR02603">
    <property type="entry name" value="CxxCH_TIGR02603"/>
    <property type="match status" value="1"/>
</dbReference>
<dbReference type="PANTHER" id="PTHR33546">
    <property type="entry name" value="LARGE, MULTIFUNCTIONAL SECRETED PROTEIN-RELATED"/>
    <property type="match status" value="1"/>
</dbReference>
<accession>A0ABS5BYA4</accession>
<dbReference type="Pfam" id="PF23500">
    <property type="entry name" value="DUF7133"/>
    <property type="match status" value="1"/>
</dbReference>
<feature type="signal peptide" evidence="5">
    <location>
        <begin position="1"/>
        <end position="20"/>
    </location>
</feature>
<dbReference type="InterPro" id="IPR011989">
    <property type="entry name" value="ARM-like"/>
</dbReference>
<dbReference type="InterPro" id="IPR016024">
    <property type="entry name" value="ARM-type_fold"/>
</dbReference>
<protein>
    <submittedName>
        <fullName evidence="7">HEAT repeat domain-containing protein</fullName>
    </submittedName>
</protein>
<proteinExistence type="predicted"/>
<keyword evidence="3 4" id="KW-0408">Iron</keyword>
<dbReference type="InterPro" id="IPR055557">
    <property type="entry name" value="DUF7133"/>
</dbReference>
<keyword evidence="8" id="KW-1185">Reference proteome</keyword>
<dbReference type="Gene3D" id="1.10.760.10">
    <property type="entry name" value="Cytochrome c-like domain"/>
    <property type="match status" value="1"/>
</dbReference>
<evidence type="ECO:0000259" key="6">
    <source>
        <dbReference type="PROSITE" id="PS51007"/>
    </source>
</evidence>
<evidence type="ECO:0000313" key="7">
    <source>
        <dbReference type="EMBL" id="MBP3958720.1"/>
    </source>
</evidence>
<dbReference type="SMART" id="SM00567">
    <property type="entry name" value="EZ_HEAT"/>
    <property type="match status" value="3"/>
</dbReference>
<organism evidence="7 8">
    <name type="scientific">Gemmata palustris</name>
    <dbReference type="NCBI Taxonomy" id="2822762"/>
    <lineage>
        <taxon>Bacteria</taxon>
        <taxon>Pseudomonadati</taxon>
        <taxon>Planctomycetota</taxon>
        <taxon>Planctomycetia</taxon>
        <taxon>Gemmatales</taxon>
        <taxon>Gemmataceae</taxon>
        <taxon>Gemmata</taxon>
    </lineage>
</organism>
<gene>
    <name evidence="7" type="ORF">J8F10_26035</name>
</gene>
<dbReference type="Gene3D" id="2.120.10.30">
    <property type="entry name" value="TolB, C-terminal domain"/>
    <property type="match status" value="1"/>
</dbReference>
<dbReference type="SUPFAM" id="SSF46626">
    <property type="entry name" value="Cytochrome c"/>
    <property type="match status" value="1"/>
</dbReference>
<dbReference type="InterPro" id="IPR009056">
    <property type="entry name" value="Cyt_c-like_dom"/>
</dbReference>
<comment type="caution">
    <text evidence="7">The sequence shown here is derived from an EMBL/GenBank/DDBJ whole genome shotgun (WGS) entry which is preliminary data.</text>
</comment>
<dbReference type="InterPro" id="IPR036909">
    <property type="entry name" value="Cyt_c-like_dom_sf"/>
</dbReference>
<sequence length="1042" mass="113161">MYRFVPVVFLLALTAASAAAQPPTHQVKLNGHTFTLPEGFTIELAAGADLAPRPIVTALDEKGCLYVCDSSGSNDKVAEQLKNKPHRILRLESTKNNGTFDKQTVFVKNVMFPEGAMWLNGSLYVAAPPHILKFTDTNDDGVADKEEIWFDGKTLTGCANDLHGPYRGPDGYIYWCKGAFANQEHTVNGKKFSTRAAHVFRATPDGKNIEPVMTGGMDNPVDVVFTPGGDVIFTTTFFQHPGGGKRDGLVHAIYGGVYGKDHDVVYAHLWTSPQLMPVLTHMGPAAPCGLHRYESDQFGKDYANNIFCCQFNLRKVSRHVLVPKGSTYETQDSNFVVSDNIDFHPTDVIEDADGSLLVVDTGGWYKLCCPTSQLVKPDVTGAIYRVKKKGAHAVEDPRGRAIDLAKADTETLERLFRDPRPAVRQRVTDFLVTRPDKPNDISNSSKAIFIRAGTHNNPEETRLNALWAVSRLREPDFLFLARMMSKDGPVSSAAAHVLGLHRHKPAVSVLQRYLLEGSLPVRRACATALGRIGDATAIPTILTALTESTNDRALDHALTYALIEIGDASATARLLTEPSPAVRRAALAALEHIPNSDLSAPTVLAELDSRGTDLRETAWWIAGRHPQWGDQLADYFKAKLKGADKLSPAERDELAARLVKFTSNASIQKVLGESLAGAKPESARIALGVMARSGLKALPVVWRDALLAESQSLEDRTVLRDALTVFRILPATAKDYDTFVANVPRAKLWPGGVVPAEFRLALLAARPAGQELDAAATSSLLHQIGRDEPAADRAAAADVLLRAKLTAEQFSAIADVLNTTSPLDLAKLLNVFAKSTDENVGLALVKSLRDKAVRPTLRAELVKPILDKYPKAVKDEAEKLYAELAESHKDETARLEKLLAGLKPGDVRRGQLVFNSAKTNCVACHKVGYVGGTVGPDLTKIGSIRTERDLLESVIFPSASFVRSYEPVRVVTTDDRTLNGVLKKDAPDEIVIVVAADKEERVARAGIGSIAPSTVSLMPAGMEQLLTPQELADLIAFLKACK</sequence>
<dbReference type="InterPro" id="IPR011042">
    <property type="entry name" value="6-blade_b-propeller_TolB-like"/>
</dbReference>
<keyword evidence="1 4" id="KW-0349">Heme</keyword>
<dbReference type="Gene3D" id="1.25.10.10">
    <property type="entry name" value="Leucine-rich Repeat Variant"/>
    <property type="match status" value="1"/>
</dbReference>
<evidence type="ECO:0000256" key="4">
    <source>
        <dbReference type="PROSITE-ProRule" id="PRU00433"/>
    </source>
</evidence>
<feature type="domain" description="Cytochrome c" evidence="6">
    <location>
        <begin position="905"/>
        <end position="1042"/>
    </location>
</feature>
<evidence type="ECO:0000256" key="5">
    <source>
        <dbReference type="SAM" id="SignalP"/>
    </source>
</evidence>
<name>A0ABS5BYA4_9BACT</name>
<feature type="chain" id="PRO_5046110936" evidence="5">
    <location>
        <begin position="21"/>
        <end position="1042"/>
    </location>
</feature>
<dbReference type="InterPro" id="IPR004155">
    <property type="entry name" value="PBS_lyase_HEAT"/>
</dbReference>
<dbReference type="InterPro" id="IPR013428">
    <property type="entry name" value="Membrane-bound_put_N"/>
</dbReference>
<dbReference type="EMBL" id="JAGKQQ010000001">
    <property type="protein sequence ID" value="MBP3958720.1"/>
    <property type="molecule type" value="Genomic_DNA"/>
</dbReference>
<keyword evidence="5" id="KW-0732">Signal</keyword>
<dbReference type="SUPFAM" id="SSF48371">
    <property type="entry name" value="ARM repeat"/>
    <property type="match status" value="1"/>
</dbReference>
<dbReference type="Pfam" id="PF13646">
    <property type="entry name" value="HEAT_2"/>
    <property type="match status" value="1"/>
</dbReference>
<dbReference type="Proteomes" id="UP000676565">
    <property type="component" value="Unassembled WGS sequence"/>
</dbReference>
<evidence type="ECO:0000256" key="1">
    <source>
        <dbReference type="ARBA" id="ARBA00022617"/>
    </source>
</evidence>
<dbReference type="InterPro" id="IPR013427">
    <property type="entry name" value="Haem-bd_dom_put"/>
</dbReference>
<dbReference type="PANTHER" id="PTHR33546:SF1">
    <property type="entry name" value="LARGE, MULTIFUNCTIONAL SECRETED PROTEIN"/>
    <property type="match status" value="1"/>
</dbReference>
<keyword evidence="2 4" id="KW-0479">Metal-binding</keyword>
<evidence type="ECO:0000256" key="2">
    <source>
        <dbReference type="ARBA" id="ARBA00022723"/>
    </source>
</evidence>
<evidence type="ECO:0000313" key="8">
    <source>
        <dbReference type="Proteomes" id="UP000676565"/>
    </source>
</evidence>
<dbReference type="PROSITE" id="PS51007">
    <property type="entry name" value="CYTC"/>
    <property type="match status" value="1"/>
</dbReference>